<evidence type="ECO:0000256" key="4">
    <source>
        <dbReference type="ARBA" id="ARBA00022827"/>
    </source>
</evidence>
<dbReference type="Gene3D" id="3.30.70.330">
    <property type="match status" value="1"/>
</dbReference>
<dbReference type="Pfam" id="PF00743">
    <property type="entry name" value="FMO-like"/>
    <property type="match status" value="1"/>
</dbReference>
<name>A0A5N6L4P8_9ROSI</name>
<dbReference type="Gene3D" id="3.50.50.60">
    <property type="entry name" value="FAD/NAD(P)-binding domain"/>
    <property type="match status" value="2"/>
</dbReference>
<evidence type="ECO:0000256" key="1">
    <source>
        <dbReference type="ARBA" id="ARBA00010139"/>
    </source>
</evidence>
<evidence type="ECO:0000313" key="10">
    <source>
        <dbReference type="Proteomes" id="UP000327013"/>
    </source>
</evidence>
<feature type="compositionally biased region" description="Basic and acidic residues" evidence="8">
    <location>
        <begin position="235"/>
        <end position="252"/>
    </location>
</feature>
<evidence type="ECO:0000256" key="8">
    <source>
        <dbReference type="SAM" id="MobiDB-lite"/>
    </source>
</evidence>
<keyword evidence="10" id="KW-1185">Reference proteome</keyword>
<feature type="compositionally biased region" description="Basic and acidic residues" evidence="8">
    <location>
        <begin position="1091"/>
        <end position="1100"/>
    </location>
</feature>
<evidence type="ECO:0000256" key="6">
    <source>
        <dbReference type="PROSITE-ProRule" id="PRU00708"/>
    </source>
</evidence>
<keyword evidence="3" id="KW-0677">Repeat</keyword>
<keyword evidence="5 7" id="KW-0560">Oxidoreductase</keyword>
<dbReference type="OrthoDB" id="74360at2759"/>
<dbReference type="GO" id="GO:0050661">
    <property type="term" value="F:NADP binding"/>
    <property type="evidence" value="ECO:0007669"/>
    <property type="project" value="InterPro"/>
</dbReference>
<comment type="similarity">
    <text evidence="7">Belongs to the FMO family.</text>
</comment>
<dbReference type="EC" id="1.-.-.-" evidence="7"/>
<keyword evidence="7" id="KW-0503">Monooxygenase</keyword>
<evidence type="ECO:0000256" key="7">
    <source>
        <dbReference type="RuleBase" id="RU361177"/>
    </source>
</evidence>
<evidence type="ECO:0000313" key="9">
    <source>
        <dbReference type="EMBL" id="KAB8748971.1"/>
    </source>
</evidence>
<dbReference type="Pfam" id="PF09784">
    <property type="entry name" value="L31"/>
    <property type="match status" value="1"/>
</dbReference>
<dbReference type="GO" id="GO:0004499">
    <property type="term" value="F:N,N-dimethylaniline monooxygenase activity"/>
    <property type="evidence" value="ECO:0007669"/>
    <property type="project" value="InterPro"/>
</dbReference>
<dbReference type="PANTHER" id="PTHR42877:SF1">
    <property type="entry name" value="FAD-BINDING MONOOXYGENASE STCW"/>
    <property type="match status" value="1"/>
</dbReference>
<keyword evidence="4 7" id="KW-0274">FAD</keyword>
<protein>
    <recommendedName>
        <fullName evidence="7">Flavin-containing monooxygenase</fullName>
        <ecNumber evidence="7">1.-.-.-</ecNumber>
    </recommendedName>
</protein>
<feature type="region of interest" description="Disordered" evidence="8">
    <location>
        <begin position="186"/>
        <end position="220"/>
    </location>
</feature>
<dbReference type="InterPro" id="IPR012677">
    <property type="entry name" value="Nucleotide-bd_a/b_plait_sf"/>
</dbReference>
<reference evidence="9 10" key="1">
    <citation type="submission" date="2019-06" db="EMBL/GenBank/DDBJ databases">
        <title>A chromosomal-level reference genome of Carpinus fangiana (Coryloideae, Betulaceae).</title>
        <authorList>
            <person name="Yang X."/>
            <person name="Wang Z."/>
            <person name="Zhang L."/>
            <person name="Hao G."/>
            <person name="Liu J."/>
            <person name="Yang Y."/>
        </authorList>
    </citation>
    <scope>NUCLEOTIDE SEQUENCE [LARGE SCALE GENOMIC DNA]</scope>
    <source>
        <strain evidence="9">Cfa_2016G</strain>
        <tissue evidence="9">Leaf</tissue>
    </source>
</reference>
<comment type="caution">
    <text evidence="9">The sequence shown here is derived from an EMBL/GenBank/DDBJ whole genome shotgun (WGS) entry which is preliminary data.</text>
</comment>
<feature type="region of interest" description="Disordered" evidence="8">
    <location>
        <begin position="235"/>
        <end position="268"/>
    </location>
</feature>
<comment type="cofactor">
    <cofactor evidence="7">
        <name>FAD</name>
        <dbReference type="ChEBI" id="CHEBI:57692"/>
    </cofactor>
</comment>
<dbReference type="NCBIfam" id="TIGR00756">
    <property type="entry name" value="PPR"/>
    <property type="match status" value="1"/>
</dbReference>
<dbReference type="SUPFAM" id="SSF51905">
    <property type="entry name" value="FAD/NAD(P)-binding domain"/>
    <property type="match status" value="3"/>
</dbReference>
<proteinExistence type="inferred from homology"/>
<dbReference type="EMBL" id="VIBQ01000098">
    <property type="protein sequence ID" value="KAB8748971.1"/>
    <property type="molecule type" value="Genomic_DNA"/>
</dbReference>
<evidence type="ECO:0000256" key="5">
    <source>
        <dbReference type="ARBA" id="ARBA00023002"/>
    </source>
</evidence>
<dbReference type="Gene3D" id="1.25.40.10">
    <property type="entry name" value="Tetratricopeptide repeat domain"/>
    <property type="match status" value="1"/>
</dbReference>
<comment type="similarity">
    <text evidence="1">Belongs to the FAD-binding monooxygenase family.</text>
</comment>
<sequence length="1954" mass="223018">MDKGRKAHSVPPRVPPCSYIGAVVSRLYHALPTYFPVNNTTAIRSSTKSCGPVMPLAGVSILFWRSTVKTGRITRDFEVCCSCQPMARRAERSSRLSDQTAKTSALRSDVETSQELFYLLPVTETIVLLEEALVVRDAVLAVVETGNELIHSLGHDRFRFMLSVHRRWLKCTGLLAVPYTLQSSSRHTASSSAFPSRVRDDDRIPHGRFPSTPDELRSDGIDISDKSIVRRILTPHEKSHDISKQDGQDQDHNAVTPMSSVKAGETRAEDDVNLNAKGLVFKNIPGDVKKQHLVKIMKDLSLPLPAMISYQVLDSGICNAFANYTTADKSAMVIQAMNGRILQDHQLRVEYMRSLSQTQVDRFKKNHNHPEDSMVTTDAPETSHDHLGLSRMVTGSLQELKTELGLEGKNINSDKDIQSYTVQQWANLSSSMMRMEGTKGIVRILNIFDKHKVLIPTEGNHADRLWTTLVRGVLHHPSPWALDHLYTYARTLFVCDGRVWKPLYEHIIGHFLKSNSSRESRTWHQKLAKLDLPDERSLQHLVAVAISSRARLEILKMLHYEGRHNNLYDVLIPTLCQREDFTAAAYWDRYLKDQGDRPSEPAFDLSMQNSATQPSYMKRAPNTEDAKFVDKRRRSKGGLSDTFVARAFATKAFSLDAVSSGLVSVGLSSLGPLAMREVAVRCSSTSEILQRIEKLRNTKNVFLQNCVYNRLVHKLAVDGSKELLESVLSSDLHADAYEDIELQKKLLIHYIKTKDWTQAHRTLTLLDSFSGEQVTRFWNLMLRAHLRDRDWDAIEDIYEKMLERGIPITARTIRVSFFAIEQRKYLNLAERRERHHYIKGLGDSYRDDVKLVTNMWLRIHRTGGHISAQHWNQLHRYYGQDYRHTELESLSVWLATNHSQKSSFGRGRRAWPRRWRLHASRQASTNSDKESPVALIFTPSRQASIVEWGFKSLSAAPEKRSALGFEPSIDRRQQVDTPASWDRGLLLLKELQRLGVSVDMHAIRQACLNRLRLLFSGKHSLSARAENHYAVRHNKESLASMLQKINEIWGLWPEAKTEMGLKTVADTLHQMFQKNGNRWSQRRRISPSSSEPRRLPEHDRSISVRPCGVAAASHLAPALPPPVGWIPKARIAGYEVTINTANSKQMIEPGMMLPRSLEPRWIVGAALYSWAGPTTPNAASMVFFAPLVIFHHGARSQRLRQRWEVGLLHPWSSGLRRTQDRSKCKNTREVLQDAGLTVTTTGSEQQKDSCSLHWRRCQRHLDGIFDSEAYLQRGTGDIPSHAYTFNFALNPDWPRFFSYSPDIHAYLAKVVRVFGLEKYMTYSSEVTGCYWQEDTAQWQVNINRNGKEIVESCDMLLHATGILNNFKWPKLPGMDKFKGRLVHTARWPEDYQKDQWKNDRVAVIGSGASSIQTVPNMQPHTKHLDVFVRTGVWFVQIANNYGANKEYTETERDEFRRNPSALVAHSKDIEDQVNGLWGLFYSDTPEQAGAKEMFTQRMGEFIKDKRLLEGFTPKFGIGCRRVTPGDPYMEAIQEKNVDVHFTAVESITEKGVVGADGVEREADTIVCATGFDVSYKPRFPIVGRNGVDLRKKWEVIPESYLGLACPDMPNFITFVGPTWPVENGSVMGPLQGVGEYAIQLIKKMQNEGVKSWCPRQDVTDSFNEHVQEWIKHTVWKEGCRSWYRNNETGRVNAVWPGSSLHYLHTIRTPRYEDFEIEHANKANQWGWLGMGYTVESRHETLDKSPYINERNIDVKWLESNGIEKGQTRITDQLTQVCRKIPWRISNPQKRRQRKRLRLVDNVVATVSAALRRSGIADTKNLIRWKTEMPREEEMLAKNKYTMFDRKEKKYRKGVHSKFSLTGRRKTRQSNDGGVIGPRIWANMDRQSCPSGPESAKGSTLLDTEMAVAVKRSWNMHLGWRYSIADCATASTECTGFKKKKDNVKKLLIFEPVDL</sequence>
<dbReference type="GO" id="GO:0050660">
    <property type="term" value="F:flavin adenine dinucleotide binding"/>
    <property type="evidence" value="ECO:0007669"/>
    <property type="project" value="InterPro"/>
</dbReference>
<dbReference type="InterPro" id="IPR002885">
    <property type="entry name" value="PPR_rpt"/>
</dbReference>
<dbReference type="InterPro" id="IPR036188">
    <property type="entry name" value="FAD/NAD-bd_sf"/>
</dbReference>
<dbReference type="PROSITE" id="PS51375">
    <property type="entry name" value="PPR"/>
    <property type="match status" value="1"/>
</dbReference>
<gene>
    <name evidence="9" type="ORF">FH972_026522</name>
</gene>
<evidence type="ECO:0000256" key="3">
    <source>
        <dbReference type="ARBA" id="ARBA00022737"/>
    </source>
</evidence>
<feature type="compositionally biased region" description="Low complexity" evidence="8">
    <location>
        <begin position="186"/>
        <end position="196"/>
    </location>
</feature>
<organism evidence="9 10">
    <name type="scientific">Carpinus fangiana</name>
    <dbReference type="NCBI Taxonomy" id="176857"/>
    <lineage>
        <taxon>Eukaryota</taxon>
        <taxon>Viridiplantae</taxon>
        <taxon>Streptophyta</taxon>
        <taxon>Embryophyta</taxon>
        <taxon>Tracheophyta</taxon>
        <taxon>Spermatophyta</taxon>
        <taxon>Magnoliopsida</taxon>
        <taxon>eudicotyledons</taxon>
        <taxon>Gunneridae</taxon>
        <taxon>Pentapetalae</taxon>
        <taxon>rosids</taxon>
        <taxon>fabids</taxon>
        <taxon>Fagales</taxon>
        <taxon>Betulaceae</taxon>
        <taxon>Carpinus</taxon>
    </lineage>
</organism>
<dbReference type="InterPro" id="IPR020946">
    <property type="entry name" value="Flavin_mOase-like"/>
</dbReference>
<keyword evidence="2 7" id="KW-0285">Flavoprotein</keyword>
<dbReference type="InterPro" id="IPR051209">
    <property type="entry name" value="FAD-bind_Monooxygenase_sf"/>
</dbReference>
<evidence type="ECO:0000256" key="2">
    <source>
        <dbReference type="ARBA" id="ARBA00022630"/>
    </source>
</evidence>
<dbReference type="Proteomes" id="UP000327013">
    <property type="component" value="Unassembled WGS sequence"/>
</dbReference>
<dbReference type="InterPro" id="IPR011990">
    <property type="entry name" value="TPR-like_helical_dom_sf"/>
</dbReference>
<dbReference type="SUPFAM" id="SSF54928">
    <property type="entry name" value="RNA-binding domain, RBD"/>
    <property type="match status" value="1"/>
</dbReference>
<feature type="repeat" description="PPR" evidence="6">
    <location>
        <begin position="774"/>
        <end position="808"/>
    </location>
</feature>
<dbReference type="InterPro" id="IPR035979">
    <property type="entry name" value="RBD_domain_sf"/>
</dbReference>
<feature type="region of interest" description="Disordered" evidence="8">
    <location>
        <begin position="1076"/>
        <end position="1100"/>
    </location>
</feature>
<dbReference type="InterPro" id="IPR016340">
    <property type="entry name" value="Ribosomal_mL60"/>
</dbReference>
<accession>A0A5N6L4P8</accession>
<dbReference type="PANTHER" id="PTHR42877">
    <property type="entry name" value="L-ORNITHINE N(5)-MONOOXYGENASE-RELATED"/>
    <property type="match status" value="1"/>
</dbReference>
<dbReference type="GO" id="GO:0003676">
    <property type="term" value="F:nucleic acid binding"/>
    <property type="evidence" value="ECO:0007669"/>
    <property type="project" value="InterPro"/>
</dbReference>